<dbReference type="EMBL" id="JBHSXN010000004">
    <property type="protein sequence ID" value="MFC6954842.1"/>
    <property type="molecule type" value="Genomic_DNA"/>
</dbReference>
<dbReference type="Proteomes" id="UP001596395">
    <property type="component" value="Unassembled WGS sequence"/>
</dbReference>
<organism evidence="2 3">
    <name type="scientific">Halorubellus litoreus</name>
    <dbReference type="NCBI Taxonomy" id="755308"/>
    <lineage>
        <taxon>Archaea</taxon>
        <taxon>Methanobacteriati</taxon>
        <taxon>Methanobacteriota</taxon>
        <taxon>Stenosarchaea group</taxon>
        <taxon>Halobacteria</taxon>
        <taxon>Halobacteriales</taxon>
        <taxon>Halorubellaceae</taxon>
        <taxon>Halorubellus</taxon>
    </lineage>
</organism>
<name>A0ABD5VNR3_9EURY</name>
<evidence type="ECO:0000256" key="1">
    <source>
        <dbReference type="SAM" id="MobiDB-lite"/>
    </source>
</evidence>
<gene>
    <name evidence="2" type="ORF">ACFQGB_18395</name>
</gene>
<reference evidence="2 3" key="1">
    <citation type="journal article" date="2019" name="Int. J. Syst. Evol. Microbiol.">
        <title>The Global Catalogue of Microorganisms (GCM) 10K type strain sequencing project: providing services to taxonomists for standard genome sequencing and annotation.</title>
        <authorList>
            <consortium name="The Broad Institute Genomics Platform"/>
            <consortium name="The Broad Institute Genome Sequencing Center for Infectious Disease"/>
            <person name="Wu L."/>
            <person name="Ma J."/>
        </authorList>
    </citation>
    <scope>NUCLEOTIDE SEQUENCE [LARGE SCALE GENOMIC DNA]</scope>
    <source>
        <strain evidence="2 3">GX26</strain>
    </source>
</reference>
<proteinExistence type="predicted"/>
<dbReference type="RefSeq" id="WP_336351785.1">
    <property type="nucleotide sequence ID" value="NZ_JAZAQL010000004.1"/>
</dbReference>
<protein>
    <submittedName>
        <fullName evidence="2">Uncharacterized protein</fullName>
    </submittedName>
</protein>
<accession>A0ABD5VNR3</accession>
<keyword evidence="3" id="KW-1185">Reference proteome</keyword>
<evidence type="ECO:0000313" key="3">
    <source>
        <dbReference type="Proteomes" id="UP001596395"/>
    </source>
</evidence>
<feature type="region of interest" description="Disordered" evidence="1">
    <location>
        <begin position="1"/>
        <end position="20"/>
    </location>
</feature>
<comment type="caution">
    <text evidence="2">The sequence shown here is derived from an EMBL/GenBank/DDBJ whole genome shotgun (WGS) entry which is preliminary data.</text>
</comment>
<dbReference type="AlphaFoldDB" id="A0ABD5VNR3"/>
<evidence type="ECO:0000313" key="2">
    <source>
        <dbReference type="EMBL" id="MFC6954842.1"/>
    </source>
</evidence>
<sequence length="148" mass="16596">MDSHRQYELSTFDEPPSRADHPTPLLPLLYARHYWRTAARRCRRWLRAHTGPDHVAGHPFRGDDDTILLTGPSTPGKSLVDGFQTVDADSVEDLQPRGDLSLLRARYELERAADATRQRADAVGDSARKVARPVVEAIRAGPFGRDDE</sequence>